<sequence length="209" mass="23212">MGRFHIKNILLGIGMGLVLTALTGIIYSAGREPQMSKEEIMAKARQYGMVPSNEIIEESENELVDEEEAEVEPAGKQVDNENIQVHASDGLENNEEMKSQPTQNPEVTKDVPVQPTANPDNAENVQIQPASTPENVEKRQVKIKIAPGDNSYVISKKLVEEGLIDNANSFINEIRAMKLQTSIQVGEYTIEEGTDIKTIIRIICKRKKI</sequence>
<feature type="transmembrane region" description="Helical" evidence="2">
    <location>
        <begin position="9"/>
        <end position="30"/>
    </location>
</feature>
<dbReference type="AlphaFoldDB" id="A0AB36TGR2"/>
<feature type="region of interest" description="Disordered" evidence="1">
    <location>
        <begin position="91"/>
        <end position="135"/>
    </location>
</feature>
<feature type="compositionally biased region" description="Polar residues" evidence="1">
    <location>
        <begin position="115"/>
        <end position="134"/>
    </location>
</feature>
<evidence type="ECO:0000256" key="1">
    <source>
        <dbReference type="SAM" id="MobiDB-lite"/>
    </source>
</evidence>
<comment type="caution">
    <text evidence="3">The sequence shown here is derived from an EMBL/GenBank/DDBJ whole genome shotgun (WGS) entry which is preliminary data.</text>
</comment>
<dbReference type="RefSeq" id="WP_003517997.1">
    <property type="nucleotide sequence ID" value="NZ_CP013828.1"/>
</dbReference>
<evidence type="ECO:0000256" key="2">
    <source>
        <dbReference type="SAM" id="Phobius"/>
    </source>
</evidence>
<dbReference type="Gene3D" id="3.30.1490.480">
    <property type="entry name" value="Endolytic murein transglycosylase"/>
    <property type="match status" value="1"/>
</dbReference>
<reference evidence="3 4" key="1">
    <citation type="submission" date="2017-09" db="EMBL/GenBank/DDBJ databases">
        <title>Evaluation of Pacific Biosciences Sequencing Technology to Finishing C. thermocellum Genome Sequences.</title>
        <authorList>
            <person name="Brown S."/>
        </authorList>
    </citation>
    <scope>NUCLEOTIDE SEQUENCE [LARGE SCALE GENOMIC DNA]</scope>
    <source>
        <strain evidence="3 4">AD2</strain>
    </source>
</reference>
<name>A0AB36TGR2_ACETH</name>
<dbReference type="EMBL" id="PDBW01000001">
    <property type="protein sequence ID" value="PFH03003.1"/>
    <property type="molecule type" value="Genomic_DNA"/>
</dbReference>
<gene>
    <name evidence="3" type="ORF">M972_111799</name>
</gene>
<organism evidence="3 4">
    <name type="scientific">Acetivibrio thermocellus AD2</name>
    <dbReference type="NCBI Taxonomy" id="1138384"/>
    <lineage>
        <taxon>Bacteria</taxon>
        <taxon>Bacillati</taxon>
        <taxon>Bacillota</taxon>
        <taxon>Clostridia</taxon>
        <taxon>Eubacteriales</taxon>
        <taxon>Oscillospiraceae</taxon>
        <taxon>Acetivibrio</taxon>
    </lineage>
</organism>
<evidence type="ECO:0000313" key="3">
    <source>
        <dbReference type="EMBL" id="PFH03003.1"/>
    </source>
</evidence>
<evidence type="ECO:0008006" key="5">
    <source>
        <dbReference type="Google" id="ProtNLM"/>
    </source>
</evidence>
<proteinExistence type="predicted"/>
<keyword evidence="2" id="KW-1133">Transmembrane helix</keyword>
<accession>A0AB36TGR2</accession>
<protein>
    <recommendedName>
        <fullName evidence="5">YceG-like family protein</fullName>
    </recommendedName>
</protein>
<keyword evidence="2" id="KW-0472">Membrane</keyword>
<evidence type="ECO:0000313" key="4">
    <source>
        <dbReference type="Proteomes" id="UP000223596"/>
    </source>
</evidence>
<keyword evidence="2" id="KW-0812">Transmembrane</keyword>
<dbReference type="Proteomes" id="UP000223596">
    <property type="component" value="Unassembled WGS sequence"/>
</dbReference>